<dbReference type="STRING" id="381665.SAMN05216554_1878"/>
<dbReference type="EMBL" id="FNPZ01000002">
    <property type="protein sequence ID" value="SDZ00146.1"/>
    <property type="molecule type" value="Genomic_DNA"/>
</dbReference>
<dbReference type="PRINTS" id="PR00081">
    <property type="entry name" value="GDHRDH"/>
</dbReference>
<protein>
    <submittedName>
        <fullName evidence="4">Short-chain dehydrogenase</fullName>
    </submittedName>
</protein>
<evidence type="ECO:0000256" key="2">
    <source>
        <dbReference type="ARBA" id="ARBA00023002"/>
    </source>
</evidence>
<dbReference type="Gene3D" id="3.40.50.720">
    <property type="entry name" value="NAD(P)-binding Rossmann-like Domain"/>
    <property type="match status" value="1"/>
</dbReference>
<dbReference type="PROSITE" id="PS00061">
    <property type="entry name" value="ADH_SHORT"/>
    <property type="match status" value="1"/>
</dbReference>
<dbReference type="Pfam" id="PF00106">
    <property type="entry name" value="adh_short"/>
    <property type="match status" value="1"/>
</dbReference>
<dbReference type="InterPro" id="IPR002347">
    <property type="entry name" value="SDR_fam"/>
</dbReference>
<dbReference type="GO" id="GO:0016491">
    <property type="term" value="F:oxidoreductase activity"/>
    <property type="evidence" value="ECO:0007669"/>
    <property type="project" value="UniProtKB-KW"/>
</dbReference>
<name>A0A1H3PGB3_9MICO</name>
<keyword evidence="2" id="KW-0560">Oxidoreductase</keyword>
<dbReference type="PANTHER" id="PTHR42879">
    <property type="entry name" value="3-OXOACYL-(ACYL-CARRIER-PROTEIN) REDUCTASE"/>
    <property type="match status" value="1"/>
</dbReference>
<dbReference type="FunFam" id="3.40.50.720:FF:000084">
    <property type="entry name" value="Short-chain dehydrogenase reductase"/>
    <property type="match status" value="1"/>
</dbReference>
<dbReference type="Proteomes" id="UP000198891">
    <property type="component" value="Unassembled WGS sequence"/>
</dbReference>
<dbReference type="AlphaFoldDB" id="A0A1H3PGB3"/>
<evidence type="ECO:0000313" key="5">
    <source>
        <dbReference type="Proteomes" id="UP000198891"/>
    </source>
</evidence>
<dbReference type="RefSeq" id="WP_092552332.1">
    <property type="nucleotide sequence ID" value="NZ_FNPZ01000002.1"/>
</dbReference>
<dbReference type="PRINTS" id="PR00080">
    <property type="entry name" value="SDRFAMILY"/>
</dbReference>
<keyword evidence="5" id="KW-1185">Reference proteome</keyword>
<proteinExistence type="inferred from homology"/>
<dbReference type="InterPro" id="IPR050259">
    <property type="entry name" value="SDR"/>
</dbReference>
<organism evidence="4 5">
    <name type="scientific">Herbiconiux ginsengi</name>
    <dbReference type="NCBI Taxonomy" id="381665"/>
    <lineage>
        <taxon>Bacteria</taxon>
        <taxon>Bacillati</taxon>
        <taxon>Actinomycetota</taxon>
        <taxon>Actinomycetes</taxon>
        <taxon>Micrococcales</taxon>
        <taxon>Microbacteriaceae</taxon>
        <taxon>Herbiconiux</taxon>
    </lineage>
</organism>
<dbReference type="SUPFAM" id="SSF51735">
    <property type="entry name" value="NAD(P)-binding Rossmann-fold domains"/>
    <property type="match status" value="1"/>
</dbReference>
<reference evidence="4 5" key="1">
    <citation type="submission" date="2016-10" db="EMBL/GenBank/DDBJ databases">
        <authorList>
            <person name="de Groot N.N."/>
        </authorList>
    </citation>
    <scope>NUCLEOTIDE SEQUENCE [LARGE SCALE GENOMIC DNA]</scope>
    <source>
        <strain evidence="4 5">CGMCC 4.3491</strain>
    </source>
</reference>
<dbReference type="GO" id="GO:0032787">
    <property type="term" value="P:monocarboxylic acid metabolic process"/>
    <property type="evidence" value="ECO:0007669"/>
    <property type="project" value="UniProtKB-ARBA"/>
</dbReference>
<evidence type="ECO:0000313" key="4">
    <source>
        <dbReference type="EMBL" id="SDZ00146.1"/>
    </source>
</evidence>
<comment type="similarity">
    <text evidence="1 3">Belongs to the short-chain dehydrogenases/reductases (SDR) family.</text>
</comment>
<sequence>MRELEGKTALVTGASKGIGLAIARGLVDAGAVVVAAARSSSAELDALVAGGAARFVAADLSSADAPAALVSAAGGVDILVNNVGAATTRVDGFLSVTDEQWQNSLTLNLLAAVRTTRAVLPGMLEAGRGTIVTIASVNALLPDPAVIDYGAGKAGLLNVMKSLSKEYGGRGIRVNCVSPGPVETDLWLGGGGVAETVSRASGLAPAEVASAAVAGSATQRFTHPEEVADLVVFLAGDRAANLTGANITIDGGLVQGL</sequence>
<evidence type="ECO:0000256" key="3">
    <source>
        <dbReference type="RuleBase" id="RU000363"/>
    </source>
</evidence>
<dbReference type="InterPro" id="IPR036291">
    <property type="entry name" value="NAD(P)-bd_dom_sf"/>
</dbReference>
<gene>
    <name evidence="4" type="ORF">SAMN05216554_1878</name>
</gene>
<evidence type="ECO:0000256" key="1">
    <source>
        <dbReference type="ARBA" id="ARBA00006484"/>
    </source>
</evidence>
<dbReference type="InterPro" id="IPR020904">
    <property type="entry name" value="Sc_DH/Rdtase_CS"/>
</dbReference>
<dbReference type="OrthoDB" id="8959163at2"/>
<accession>A0A1H3PGB3</accession>